<organism evidence="8 9">
    <name type="scientific">Neolecta irregularis (strain DAH-3)</name>
    <dbReference type="NCBI Taxonomy" id="1198029"/>
    <lineage>
        <taxon>Eukaryota</taxon>
        <taxon>Fungi</taxon>
        <taxon>Dikarya</taxon>
        <taxon>Ascomycota</taxon>
        <taxon>Taphrinomycotina</taxon>
        <taxon>Neolectales</taxon>
        <taxon>Neolectaceae</taxon>
        <taxon>Neolecta</taxon>
    </lineage>
</organism>
<evidence type="ECO:0000313" key="8">
    <source>
        <dbReference type="EMBL" id="OLL23813.1"/>
    </source>
</evidence>
<evidence type="ECO:0000256" key="1">
    <source>
        <dbReference type="ARBA" id="ARBA00004123"/>
    </source>
</evidence>
<dbReference type="GO" id="GO:0006611">
    <property type="term" value="P:protein export from nucleus"/>
    <property type="evidence" value="ECO:0007669"/>
    <property type="project" value="TreeGrafter"/>
</dbReference>
<keyword evidence="9" id="KW-1185">Reference proteome</keyword>
<sequence length="802" mass="91218">MDRLRSQLLLYAASRADLPRWVNEAVLRAASAITKRFLLESGEAEIRRLNGTVNQLFSGDERRRMVALLYSTTLIEEISSTSGPLQLCLGSLERIHRLFTDNMMIVLWEKTLGSMHTEILKSMTASTGPDTILNLSVTLAENILTWEFGPYGSSQDPRDPCLDMGDSDRSPLELPMSWTNVVNHGVIALLFRTYNRLVETSAYVTPSARVCLLRLVHLRGEIVLNPESQTHYIQAFIPHLGQLLINLVSSISTPKEVGSHTSFLAELTRALFLGLPAECHPILTTDMFSFLGYVCRAFTWTIREACSECEECEEEHFWLAFVQFGKMWLQISESLVYANIDTRTYFKDLTKDIVSFYLVCRLDKALRLATEGGELDQYLETKDWESNEEEFTILATLARESPSDLLLSLAQTMTMLVIEYRQLIQINRDGTSSFLDEYDRFAKVHEQAHWAVMISGYILADDSFEGEFLTPPRQLLDYQSTAMELAKTILLLLEFLLGDSLPDACQSPKLIETLCDFIVEQRSSLVAFILIQVERVILLWPEADKCLIAKTLRSIASQPALCDIFLSHERFEHLLGLVLSKLSTLPDLTHAEFIEALTLFSSGNAYTIVGYRYLEAIINNIKRYYDQIQKKEMDITSINQAINAIEMLEGLSRGCQPRTFQQIFEFLWIRLSSIIEVFQCFSSAPEVIMSILTLFYTVLRSYESMQFEIKARSALYRVIIKLLVAFYQFRSEQGSDFYDSGDLDAYEDVEYITKIISTVILSDNENPEKPSEVSPTAVDVSVQGLAVLFPLVTNKIHQVIPR</sequence>
<evidence type="ECO:0000313" key="9">
    <source>
        <dbReference type="Proteomes" id="UP000186594"/>
    </source>
</evidence>
<dbReference type="PANTHER" id="PTHR12596">
    <property type="entry name" value="EXPORTIN 4,7-RELATED"/>
    <property type="match status" value="1"/>
</dbReference>
<keyword evidence="7" id="KW-0539">Nucleus</keyword>
<dbReference type="Proteomes" id="UP000186594">
    <property type="component" value="Unassembled WGS sequence"/>
</dbReference>
<dbReference type="AlphaFoldDB" id="A0A1U7LMK4"/>
<keyword evidence="4" id="KW-0813">Transport</keyword>
<evidence type="ECO:0000256" key="4">
    <source>
        <dbReference type="ARBA" id="ARBA00022448"/>
    </source>
</evidence>
<evidence type="ECO:0000256" key="2">
    <source>
        <dbReference type="ARBA" id="ARBA00004496"/>
    </source>
</evidence>
<proteinExistence type="inferred from homology"/>
<dbReference type="PANTHER" id="PTHR12596:SF1">
    <property type="entry name" value="EXPORTIN-4"/>
    <property type="match status" value="1"/>
</dbReference>
<dbReference type="EMBL" id="LXFE01001212">
    <property type="protein sequence ID" value="OLL23813.1"/>
    <property type="molecule type" value="Genomic_DNA"/>
</dbReference>
<name>A0A1U7LMK4_NEOID</name>
<evidence type="ECO:0000256" key="3">
    <source>
        <dbReference type="ARBA" id="ARBA00009466"/>
    </source>
</evidence>
<evidence type="ECO:0000256" key="6">
    <source>
        <dbReference type="ARBA" id="ARBA00022927"/>
    </source>
</evidence>
<comment type="similarity">
    <text evidence="3">Belongs to the exportin family.</text>
</comment>
<protein>
    <submittedName>
        <fullName evidence="8">Exportin-4</fullName>
    </submittedName>
</protein>
<dbReference type="InterPro" id="IPR044189">
    <property type="entry name" value="XPO4/7-like"/>
</dbReference>
<evidence type="ECO:0000256" key="5">
    <source>
        <dbReference type="ARBA" id="ARBA00022490"/>
    </source>
</evidence>
<accession>A0A1U7LMK4</accession>
<dbReference type="STRING" id="1198029.A0A1U7LMK4"/>
<dbReference type="GO" id="GO:0005737">
    <property type="term" value="C:cytoplasm"/>
    <property type="evidence" value="ECO:0007669"/>
    <property type="project" value="UniProtKB-SubCell"/>
</dbReference>
<reference evidence="8 9" key="1">
    <citation type="submission" date="2016-04" db="EMBL/GenBank/DDBJ databases">
        <title>Evolutionary innovation and constraint leading to complex multicellularity in the Ascomycota.</title>
        <authorList>
            <person name="Cisse O."/>
            <person name="Nguyen A."/>
            <person name="Hewitt D.A."/>
            <person name="Jedd G."/>
            <person name="Stajich J.E."/>
        </authorList>
    </citation>
    <scope>NUCLEOTIDE SEQUENCE [LARGE SCALE GENOMIC DNA]</scope>
    <source>
        <strain evidence="8 9">DAH-3</strain>
    </source>
</reference>
<dbReference type="GO" id="GO:0005049">
    <property type="term" value="F:nuclear export signal receptor activity"/>
    <property type="evidence" value="ECO:0007669"/>
    <property type="project" value="InterPro"/>
</dbReference>
<keyword evidence="6" id="KW-0653">Protein transport</keyword>
<evidence type="ECO:0000256" key="7">
    <source>
        <dbReference type="ARBA" id="ARBA00023242"/>
    </source>
</evidence>
<dbReference type="OMA" id="SCKSIFH"/>
<dbReference type="GO" id="GO:0005643">
    <property type="term" value="C:nuclear pore"/>
    <property type="evidence" value="ECO:0007669"/>
    <property type="project" value="TreeGrafter"/>
</dbReference>
<comment type="caution">
    <text evidence="8">The sequence shown here is derived from an EMBL/GenBank/DDBJ whole genome shotgun (WGS) entry which is preliminary data.</text>
</comment>
<gene>
    <name evidence="8" type="ORF">NEOLI_003372</name>
</gene>
<comment type="subcellular location">
    <subcellularLocation>
        <location evidence="2">Cytoplasm</location>
    </subcellularLocation>
    <subcellularLocation>
        <location evidence="1">Nucleus</location>
    </subcellularLocation>
</comment>
<keyword evidence="5" id="KW-0963">Cytoplasm</keyword>
<dbReference type="OrthoDB" id="5548448at2759"/>